<evidence type="ECO:0000259" key="4">
    <source>
        <dbReference type="Pfam" id="PF05592"/>
    </source>
</evidence>
<dbReference type="InterPro" id="IPR035396">
    <property type="entry name" value="Bac_rhamnosid6H"/>
</dbReference>
<sequence>MQSEFLPQPLSSYTELGDCSVTSLCTDSCNEPAPSLLLVEGVVLPLNIHNPTPRFSWRANVAIQSHYQLQIGLDPQDFESDSSLIWDSGKVASNRSRNVCYQGRPLPAGKRLFWRVRVWDASKTVASQWSSVEYFEYGLSNRSDWQARWITAEPYVAPNQFALSSWIELVSHIETEDGQHEAPAKQALKNKRSATLFRREFRLSKEVLRAKLYSTAAGYYEIFVNGDKVSKRIMDPGQTDFDKRILYNSDDISEWLQSGDNAIAIHLGSGWYDEGIAFSHWQNPDDLQSNQQSHGYSYGQPSLIVQLKLEYQDGTSETIVSDEQWLCRPSAVLKEGIFSGEFFDASASLPSWNEATPMDQHGWSQATCLVQWPTIALEPQLQPPVQAVREIRPIALFQPKAGVWVFDFGQNFTGIPTLNLALLDLVPKQTLYLRYAEWADAEGNISQLSMGGWATHLNAVDGYRAGGASIRDWTPSFSWHGFRYIEVTGLTKRPALEALSAQLIRSSVRRVGHFDCSDKRLNRIHDTALWTYESNLIGVPLDCPNREKAGWTGDAHASLNTANFNFDMETFWRKYLIDFQTTEYLAPIVVPGKRTGGEKIDWAVAEVFIAWEHYRHYGDIQVLENQYQNLDEFMSYAHSQLQDNIVNQGFGDWCDPVSYPGESRSGGRGVSQWTAVEITSTALLVKAASSMSQIAKVLGKHAESVLYRQLFTRTSSSFHHKYYSAELQNYGSQTATAMALAFDITPVGFRQAVAEALSRDITDNWQGHSSVGALGQSWLYLALSDYGHQDVALNIFKANGFPGFSYLFDELNGTTLWERKCDYDPNGVRGPVRSLNHPFHSGYDAWFYQGLGGIRLSDNSVSFQEFILRPVFPQSLEYVDVSLECPHGEIVSRWTRQERKIIWEVTIPQNTHAQVILPSQPAQRFAAGSYIFDIALDRTHAALCYEGCNEL</sequence>
<dbReference type="InterPro" id="IPR013783">
    <property type="entry name" value="Ig-like_fold"/>
</dbReference>
<evidence type="ECO:0000259" key="5">
    <source>
        <dbReference type="Pfam" id="PF08531"/>
    </source>
</evidence>
<dbReference type="EC" id="3.2.1.40" evidence="2"/>
<organism evidence="8 9">
    <name type="scientific">Photobacterium pectinilyticum</name>
    <dbReference type="NCBI Taxonomy" id="2906793"/>
    <lineage>
        <taxon>Bacteria</taxon>
        <taxon>Pseudomonadati</taxon>
        <taxon>Pseudomonadota</taxon>
        <taxon>Gammaproteobacteria</taxon>
        <taxon>Vibrionales</taxon>
        <taxon>Vibrionaceae</taxon>
        <taxon>Photobacterium</taxon>
    </lineage>
</organism>
<dbReference type="PANTHER" id="PTHR33307">
    <property type="entry name" value="ALPHA-RHAMNOSIDASE (EUROFUNG)"/>
    <property type="match status" value="1"/>
</dbReference>
<dbReference type="InterPro" id="IPR035398">
    <property type="entry name" value="Bac_rhamnosid_C"/>
</dbReference>
<dbReference type="Gene3D" id="1.50.10.10">
    <property type="match status" value="1"/>
</dbReference>
<feature type="domain" description="Alpha-L-rhamnosidase concanavalin-like" evidence="4">
    <location>
        <begin position="400"/>
        <end position="502"/>
    </location>
</feature>
<evidence type="ECO:0000313" key="8">
    <source>
        <dbReference type="EMBL" id="MCQ1061190.1"/>
    </source>
</evidence>
<evidence type="ECO:0000313" key="9">
    <source>
        <dbReference type="Proteomes" id="UP001524460"/>
    </source>
</evidence>
<protein>
    <recommendedName>
        <fullName evidence="2">alpha-L-rhamnosidase</fullName>
        <ecNumber evidence="2">3.2.1.40</ecNumber>
    </recommendedName>
</protein>
<keyword evidence="9" id="KW-1185">Reference proteome</keyword>
<dbReference type="Pfam" id="PF08531">
    <property type="entry name" value="Bac_rhamnosid_N"/>
    <property type="match status" value="1"/>
</dbReference>
<feature type="domain" description="Alpha-L-rhamnosidase six-hairpin glycosidase" evidence="6">
    <location>
        <begin position="510"/>
        <end position="850"/>
    </location>
</feature>
<evidence type="ECO:0000259" key="6">
    <source>
        <dbReference type="Pfam" id="PF17389"/>
    </source>
</evidence>
<keyword evidence="3 8" id="KW-0378">Hydrolase</keyword>
<dbReference type="PANTHER" id="PTHR33307:SF6">
    <property type="entry name" value="ALPHA-RHAMNOSIDASE (EUROFUNG)-RELATED"/>
    <property type="match status" value="1"/>
</dbReference>
<dbReference type="InterPro" id="IPR008928">
    <property type="entry name" value="6-hairpin_glycosidase_sf"/>
</dbReference>
<dbReference type="Pfam" id="PF05592">
    <property type="entry name" value="Bac_rhamnosid"/>
    <property type="match status" value="1"/>
</dbReference>
<reference evidence="8 9" key="1">
    <citation type="submission" date="2022-07" db="EMBL/GenBank/DDBJ databases">
        <title>Photobacterium pectinilyticum sp. nov., a marine bacterium isolated from surface seawater of Qingdao offshore.</title>
        <authorList>
            <person name="Wang X."/>
        </authorList>
    </citation>
    <scope>NUCLEOTIDE SEQUENCE [LARGE SCALE GENOMIC DNA]</scope>
    <source>
        <strain evidence="8 9">ZSDE20</strain>
    </source>
</reference>
<comment type="caution">
    <text evidence="8">The sequence shown here is derived from an EMBL/GenBank/DDBJ whole genome shotgun (WGS) entry which is preliminary data.</text>
</comment>
<dbReference type="SUPFAM" id="SSF48208">
    <property type="entry name" value="Six-hairpin glycosidases"/>
    <property type="match status" value="1"/>
</dbReference>
<evidence type="ECO:0000256" key="1">
    <source>
        <dbReference type="ARBA" id="ARBA00001445"/>
    </source>
</evidence>
<dbReference type="EMBL" id="JANEYT010000121">
    <property type="protein sequence ID" value="MCQ1061190.1"/>
    <property type="molecule type" value="Genomic_DNA"/>
</dbReference>
<dbReference type="Pfam" id="PF17390">
    <property type="entry name" value="Bac_rhamnosid_C"/>
    <property type="match status" value="1"/>
</dbReference>
<dbReference type="Proteomes" id="UP001524460">
    <property type="component" value="Unassembled WGS sequence"/>
</dbReference>
<dbReference type="PIRSF" id="PIRSF010631">
    <property type="entry name" value="A-rhamnsds"/>
    <property type="match status" value="1"/>
</dbReference>
<dbReference type="Gene3D" id="2.60.420.10">
    <property type="entry name" value="Maltose phosphorylase, domain 3"/>
    <property type="match status" value="1"/>
</dbReference>
<dbReference type="GO" id="GO:0016787">
    <property type="term" value="F:hydrolase activity"/>
    <property type="evidence" value="ECO:0007669"/>
    <property type="project" value="UniProtKB-KW"/>
</dbReference>
<dbReference type="Pfam" id="PF17389">
    <property type="entry name" value="Bac_rhamnosid6H"/>
    <property type="match status" value="1"/>
</dbReference>
<dbReference type="RefSeq" id="WP_255045295.1">
    <property type="nucleotide sequence ID" value="NZ_JANEYT010000121.1"/>
</dbReference>
<accession>A0ABT1N8W0</accession>
<feature type="domain" description="Bacterial alpha-L-rhamnosidase N-terminal" evidence="5">
    <location>
        <begin position="205"/>
        <end position="388"/>
    </location>
</feature>
<evidence type="ECO:0000256" key="3">
    <source>
        <dbReference type="ARBA" id="ARBA00022801"/>
    </source>
</evidence>
<dbReference type="InterPro" id="IPR016007">
    <property type="entry name" value="Alpha_rhamnosid"/>
</dbReference>
<dbReference type="InterPro" id="IPR013737">
    <property type="entry name" value="Bac_rhamnosid_N"/>
</dbReference>
<evidence type="ECO:0000256" key="2">
    <source>
        <dbReference type="ARBA" id="ARBA00012652"/>
    </source>
</evidence>
<dbReference type="Pfam" id="PF25788">
    <property type="entry name" value="Ig_Rha78A_N"/>
    <property type="match status" value="1"/>
</dbReference>
<evidence type="ECO:0000259" key="7">
    <source>
        <dbReference type="Pfam" id="PF17390"/>
    </source>
</evidence>
<comment type="catalytic activity">
    <reaction evidence="1">
        <text>Hydrolysis of terminal non-reducing alpha-L-rhamnose residues in alpha-L-rhamnosides.</text>
        <dbReference type="EC" id="3.2.1.40"/>
    </reaction>
</comment>
<gene>
    <name evidence="8" type="ORF">NHN17_24450</name>
</gene>
<name>A0ABT1N8W0_9GAMM</name>
<dbReference type="InterPro" id="IPR008902">
    <property type="entry name" value="Rhamnosid_concanavalin"/>
</dbReference>
<proteinExistence type="predicted"/>
<feature type="domain" description="Alpha-L-rhamnosidase C-terminal" evidence="7">
    <location>
        <begin position="860"/>
        <end position="924"/>
    </location>
</feature>
<dbReference type="InterPro" id="IPR012341">
    <property type="entry name" value="6hp_glycosidase-like_sf"/>
</dbReference>
<dbReference type="Gene3D" id="2.60.40.10">
    <property type="entry name" value="Immunoglobulins"/>
    <property type="match status" value="1"/>
</dbReference>
<dbReference type="Gene3D" id="2.60.120.260">
    <property type="entry name" value="Galactose-binding domain-like"/>
    <property type="match status" value="2"/>
</dbReference>